<name>A0A955L030_9BACT</name>
<evidence type="ECO:0000313" key="3">
    <source>
        <dbReference type="Proteomes" id="UP000760819"/>
    </source>
</evidence>
<dbReference type="EMBL" id="JAGQLI010000061">
    <property type="protein sequence ID" value="MCA9379021.1"/>
    <property type="molecule type" value="Genomic_DNA"/>
</dbReference>
<reference evidence="2" key="2">
    <citation type="journal article" date="2021" name="Microbiome">
        <title>Successional dynamics and alternative stable states in a saline activated sludge microbial community over 9 years.</title>
        <authorList>
            <person name="Wang Y."/>
            <person name="Ye J."/>
            <person name="Ju F."/>
            <person name="Liu L."/>
            <person name="Boyd J.A."/>
            <person name="Deng Y."/>
            <person name="Parks D.H."/>
            <person name="Jiang X."/>
            <person name="Yin X."/>
            <person name="Woodcroft B.J."/>
            <person name="Tyson G.W."/>
            <person name="Hugenholtz P."/>
            <person name="Polz M.F."/>
            <person name="Zhang T."/>
        </authorList>
    </citation>
    <scope>NUCLEOTIDE SEQUENCE</scope>
    <source>
        <strain evidence="2">HKST-UBA12</strain>
    </source>
</reference>
<dbReference type="SUPFAM" id="SSF52141">
    <property type="entry name" value="Uracil-DNA glycosylase-like"/>
    <property type="match status" value="1"/>
</dbReference>
<sequence>PDFADELYGAIATESIYITNIAKCTQADARPLANSIFREYLPSMLQELEQVNPQFTFTLGNQVSSTLLQKPISVSNYLQDELEALTVGDREINVFPAFYPVGQGTPNMPKAVRRIRQVLAS</sequence>
<dbReference type="InterPro" id="IPR036895">
    <property type="entry name" value="Uracil-DNA_glycosylase-like_sf"/>
</dbReference>
<dbReference type="InterPro" id="IPR005122">
    <property type="entry name" value="Uracil-DNA_glycosylase-like"/>
</dbReference>
<dbReference type="Proteomes" id="UP000760819">
    <property type="component" value="Unassembled WGS sequence"/>
</dbReference>
<protein>
    <recommendedName>
        <fullName evidence="1">Uracil-DNA glycosylase-like domain-containing protein</fullName>
    </recommendedName>
</protein>
<gene>
    <name evidence="2" type="ORF">KC640_01200</name>
</gene>
<accession>A0A955L030</accession>
<organism evidence="2 3">
    <name type="scientific">Candidatus Dojkabacteria bacterium</name>
    <dbReference type="NCBI Taxonomy" id="2099670"/>
    <lineage>
        <taxon>Bacteria</taxon>
        <taxon>Candidatus Dojkabacteria</taxon>
    </lineage>
</organism>
<comment type="caution">
    <text evidence="2">The sequence shown here is derived from an EMBL/GenBank/DDBJ whole genome shotgun (WGS) entry which is preliminary data.</text>
</comment>
<dbReference type="Pfam" id="PF03167">
    <property type="entry name" value="UDG"/>
    <property type="match status" value="1"/>
</dbReference>
<reference evidence="2" key="1">
    <citation type="submission" date="2020-04" db="EMBL/GenBank/DDBJ databases">
        <authorList>
            <person name="Zhang T."/>
        </authorList>
    </citation>
    <scope>NUCLEOTIDE SEQUENCE</scope>
    <source>
        <strain evidence="2">HKST-UBA12</strain>
    </source>
</reference>
<dbReference type="AlphaFoldDB" id="A0A955L030"/>
<feature type="domain" description="Uracil-DNA glycosylase-like" evidence="1">
    <location>
        <begin position="10"/>
        <end position="101"/>
    </location>
</feature>
<dbReference type="Gene3D" id="3.40.470.10">
    <property type="entry name" value="Uracil-DNA glycosylase-like domain"/>
    <property type="match status" value="1"/>
</dbReference>
<evidence type="ECO:0000313" key="2">
    <source>
        <dbReference type="EMBL" id="MCA9379021.1"/>
    </source>
</evidence>
<evidence type="ECO:0000259" key="1">
    <source>
        <dbReference type="Pfam" id="PF03167"/>
    </source>
</evidence>
<proteinExistence type="predicted"/>
<feature type="non-terminal residue" evidence="2">
    <location>
        <position position="1"/>
    </location>
</feature>